<evidence type="ECO:0000313" key="7">
    <source>
        <dbReference type="EMBL" id="CAL4246663.1"/>
    </source>
</evidence>
<gene>
    <name evidence="7" type="ORF">MNOR_LOCUS41248</name>
</gene>
<keyword evidence="3 5" id="KW-0863">Zinc-finger</keyword>
<feature type="domain" description="C2H2-type" evidence="6">
    <location>
        <begin position="80"/>
        <end position="107"/>
    </location>
</feature>
<dbReference type="SUPFAM" id="SSF57667">
    <property type="entry name" value="beta-beta-alpha zinc fingers"/>
    <property type="match status" value="1"/>
</dbReference>
<organism evidence="7 8">
    <name type="scientific">Meganyctiphanes norvegica</name>
    <name type="common">Northern krill</name>
    <name type="synonym">Thysanopoda norvegica</name>
    <dbReference type="NCBI Taxonomy" id="48144"/>
    <lineage>
        <taxon>Eukaryota</taxon>
        <taxon>Metazoa</taxon>
        <taxon>Ecdysozoa</taxon>
        <taxon>Arthropoda</taxon>
        <taxon>Crustacea</taxon>
        <taxon>Multicrustacea</taxon>
        <taxon>Malacostraca</taxon>
        <taxon>Eumalacostraca</taxon>
        <taxon>Eucarida</taxon>
        <taxon>Euphausiacea</taxon>
        <taxon>Euphausiidae</taxon>
        <taxon>Meganyctiphanes</taxon>
    </lineage>
</organism>
<dbReference type="EMBL" id="CAXKWB010145600">
    <property type="protein sequence ID" value="CAL4246663.1"/>
    <property type="molecule type" value="Genomic_DNA"/>
</dbReference>
<dbReference type="GO" id="GO:0005634">
    <property type="term" value="C:nucleus"/>
    <property type="evidence" value="ECO:0007669"/>
    <property type="project" value="TreeGrafter"/>
</dbReference>
<name>A0AAV2SWJ2_MEGNR</name>
<dbReference type="PANTHER" id="PTHR24403:SF109">
    <property type="entry name" value="ZINC FINGER PROTEIN 845-LIKE"/>
    <property type="match status" value="1"/>
</dbReference>
<evidence type="ECO:0000256" key="5">
    <source>
        <dbReference type="PROSITE-ProRule" id="PRU00042"/>
    </source>
</evidence>
<dbReference type="GO" id="GO:0008270">
    <property type="term" value="F:zinc ion binding"/>
    <property type="evidence" value="ECO:0007669"/>
    <property type="project" value="UniProtKB-KW"/>
</dbReference>
<reference evidence="7 8" key="1">
    <citation type="submission" date="2024-05" db="EMBL/GenBank/DDBJ databases">
        <authorList>
            <person name="Wallberg A."/>
        </authorList>
    </citation>
    <scope>NUCLEOTIDE SEQUENCE [LARGE SCALE GENOMIC DNA]</scope>
</reference>
<dbReference type="Pfam" id="PF00096">
    <property type="entry name" value="zf-C2H2"/>
    <property type="match status" value="1"/>
</dbReference>
<dbReference type="InterPro" id="IPR013087">
    <property type="entry name" value="Znf_C2H2_type"/>
</dbReference>
<evidence type="ECO:0000259" key="6">
    <source>
        <dbReference type="PROSITE" id="PS50157"/>
    </source>
</evidence>
<dbReference type="GO" id="GO:0045944">
    <property type="term" value="P:positive regulation of transcription by RNA polymerase II"/>
    <property type="evidence" value="ECO:0007669"/>
    <property type="project" value="TreeGrafter"/>
</dbReference>
<evidence type="ECO:0000256" key="1">
    <source>
        <dbReference type="ARBA" id="ARBA00022723"/>
    </source>
</evidence>
<dbReference type="InterPro" id="IPR050688">
    <property type="entry name" value="Zinc_finger/UBP_domain"/>
</dbReference>
<evidence type="ECO:0000256" key="2">
    <source>
        <dbReference type="ARBA" id="ARBA00022737"/>
    </source>
</evidence>
<dbReference type="PROSITE" id="PS50157">
    <property type="entry name" value="ZINC_FINGER_C2H2_2"/>
    <property type="match status" value="1"/>
</dbReference>
<protein>
    <recommendedName>
        <fullName evidence="6">C2H2-type domain-containing protein</fullName>
    </recommendedName>
</protein>
<dbReference type="Proteomes" id="UP001497623">
    <property type="component" value="Unassembled WGS sequence"/>
</dbReference>
<dbReference type="AlphaFoldDB" id="A0AAV2SWJ2"/>
<accession>A0AAV2SWJ2</accession>
<dbReference type="Gene3D" id="3.30.160.60">
    <property type="entry name" value="Classic Zinc Finger"/>
    <property type="match status" value="2"/>
</dbReference>
<evidence type="ECO:0000256" key="3">
    <source>
        <dbReference type="ARBA" id="ARBA00022771"/>
    </source>
</evidence>
<evidence type="ECO:0000313" key="8">
    <source>
        <dbReference type="Proteomes" id="UP001497623"/>
    </source>
</evidence>
<dbReference type="PANTHER" id="PTHR24403">
    <property type="entry name" value="ZINC FINGER PROTEIN"/>
    <property type="match status" value="1"/>
</dbReference>
<dbReference type="SMART" id="SM00355">
    <property type="entry name" value="ZnF_C2H2"/>
    <property type="match status" value="2"/>
</dbReference>
<keyword evidence="2" id="KW-0677">Repeat</keyword>
<keyword evidence="4" id="KW-0862">Zinc</keyword>
<keyword evidence="1" id="KW-0479">Metal-binding</keyword>
<dbReference type="FunFam" id="3.30.160.60:FF:000446">
    <property type="entry name" value="Zinc finger protein"/>
    <property type="match status" value="1"/>
</dbReference>
<dbReference type="InterPro" id="IPR036236">
    <property type="entry name" value="Znf_C2H2_sf"/>
</dbReference>
<comment type="caution">
    <text evidence="7">The sequence shown here is derived from an EMBL/GenBank/DDBJ whole genome shotgun (WGS) entry which is preliminary data.</text>
</comment>
<proteinExistence type="predicted"/>
<sequence>MILVFHFGFIEEVRLTLTWCLSFQGGARAVCGPSEGTGMQWIDYKSSLSSWECSPSTAASSKSTTSIAQMQQQQPGRMQYKCPYCDHVAQKKFNLEKHIRTHTGERPFHCHLCSYSSGDSSNLRSHIKKKHRIMMMESAAIMQNEQGIMNEHKLPFNQIPAGVIVLNSPEHMTEPLSQ</sequence>
<keyword evidence="8" id="KW-1185">Reference proteome</keyword>
<evidence type="ECO:0000256" key="4">
    <source>
        <dbReference type="ARBA" id="ARBA00022833"/>
    </source>
</evidence>